<protein>
    <recommendedName>
        <fullName evidence="6">Apoptosis regulator Bcl-2 family BH4 domain-containing protein</fullName>
    </recommendedName>
</protein>
<dbReference type="InterPro" id="IPR036834">
    <property type="entry name" value="Bcl-2-like_sf"/>
</dbReference>
<evidence type="ECO:0000313" key="7">
    <source>
        <dbReference type="EMBL" id="CAL1535580.1"/>
    </source>
</evidence>
<feature type="short sequence motif" description="BH4" evidence="5">
    <location>
        <begin position="22"/>
        <end position="41"/>
    </location>
</feature>
<dbReference type="InterPro" id="IPR003093">
    <property type="entry name" value="Bcl2_BH4"/>
</dbReference>
<dbReference type="PROSITE" id="PS50063">
    <property type="entry name" value="BH4_2"/>
    <property type="match status" value="1"/>
</dbReference>
<comment type="caution">
    <text evidence="7">The sequence shown here is derived from an EMBL/GenBank/DDBJ whole genome shotgun (WGS) entry which is preliminary data.</text>
</comment>
<dbReference type="EMBL" id="CAXITT010000206">
    <property type="protein sequence ID" value="CAL1535580.1"/>
    <property type="molecule type" value="Genomic_DNA"/>
</dbReference>
<dbReference type="InterPro" id="IPR026298">
    <property type="entry name" value="Bcl-2_fam"/>
</dbReference>
<dbReference type="GO" id="GO:0008630">
    <property type="term" value="P:intrinsic apoptotic signaling pathway in response to DNA damage"/>
    <property type="evidence" value="ECO:0007669"/>
    <property type="project" value="TreeGrafter"/>
</dbReference>
<evidence type="ECO:0000256" key="3">
    <source>
        <dbReference type="ARBA" id="ARBA00022703"/>
    </source>
</evidence>
<dbReference type="SUPFAM" id="SSF56854">
    <property type="entry name" value="Bcl-2 inhibitors of programmed cell death"/>
    <property type="match status" value="1"/>
</dbReference>
<dbReference type="GO" id="GO:0042981">
    <property type="term" value="P:regulation of apoptotic process"/>
    <property type="evidence" value="ECO:0007669"/>
    <property type="project" value="InterPro"/>
</dbReference>
<dbReference type="PROSITE" id="PS50062">
    <property type="entry name" value="BCL2_FAMILY"/>
    <property type="match status" value="1"/>
</dbReference>
<dbReference type="PRINTS" id="PR01862">
    <property type="entry name" value="BCL2FAMILY"/>
</dbReference>
<dbReference type="AlphaFoldDB" id="A0AAV2HNE8"/>
<evidence type="ECO:0000259" key="6">
    <source>
        <dbReference type="PROSITE" id="PS50063"/>
    </source>
</evidence>
<dbReference type="CDD" id="cd06845">
    <property type="entry name" value="Bcl-2_like"/>
    <property type="match status" value="1"/>
</dbReference>
<dbReference type="InterPro" id="IPR046371">
    <property type="entry name" value="Bcl-2_BH1-3"/>
</dbReference>
<organism evidence="7 8">
    <name type="scientific">Lymnaea stagnalis</name>
    <name type="common">Great pond snail</name>
    <name type="synonym">Helix stagnalis</name>
    <dbReference type="NCBI Taxonomy" id="6523"/>
    <lineage>
        <taxon>Eukaryota</taxon>
        <taxon>Metazoa</taxon>
        <taxon>Spiralia</taxon>
        <taxon>Lophotrochozoa</taxon>
        <taxon>Mollusca</taxon>
        <taxon>Gastropoda</taxon>
        <taxon>Heterobranchia</taxon>
        <taxon>Euthyneura</taxon>
        <taxon>Panpulmonata</taxon>
        <taxon>Hygrophila</taxon>
        <taxon>Lymnaeoidea</taxon>
        <taxon>Lymnaeidae</taxon>
        <taxon>Lymnaea</taxon>
    </lineage>
</organism>
<dbReference type="Gene3D" id="1.10.437.10">
    <property type="entry name" value="Blc2-like"/>
    <property type="match status" value="1"/>
</dbReference>
<dbReference type="GO" id="GO:0001836">
    <property type="term" value="P:release of cytochrome c from mitochondria"/>
    <property type="evidence" value="ECO:0007669"/>
    <property type="project" value="TreeGrafter"/>
</dbReference>
<comment type="similarity">
    <text evidence="2">Belongs to the Bcl-2 family.</text>
</comment>
<keyword evidence="3 5" id="KW-0053">Apoptosis</keyword>
<reference evidence="7 8" key="1">
    <citation type="submission" date="2024-04" db="EMBL/GenBank/DDBJ databases">
        <authorList>
            <consortium name="Genoscope - CEA"/>
            <person name="William W."/>
        </authorList>
    </citation>
    <scope>NUCLEOTIDE SEQUENCE [LARGE SCALE GENOMIC DNA]</scope>
</reference>
<evidence type="ECO:0000256" key="5">
    <source>
        <dbReference type="PROSITE-ProRule" id="PRU00025"/>
    </source>
</evidence>
<evidence type="ECO:0000256" key="1">
    <source>
        <dbReference type="ARBA" id="ARBA00004370"/>
    </source>
</evidence>
<dbReference type="Pfam" id="PF00452">
    <property type="entry name" value="Bcl-2"/>
    <property type="match status" value="1"/>
</dbReference>
<dbReference type="SMART" id="SM00337">
    <property type="entry name" value="BCL"/>
    <property type="match status" value="1"/>
</dbReference>
<name>A0AAV2HNE8_LYMST</name>
<gene>
    <name evidence="7" type="ORF">GSLYS_00009540001</name>
</gene>
<evidence type="ECO:0000313" key="8">
    <source>
        <dbReference type="Proteomes" id="UP001497497"/>
    </source>
</evidence>
<dbReference type="Proteomes" id="UP001497497">
    <property type="component" value="Unassembled WGS sequence"/>
</dbReference>
<comment type="subcellular location">
    <subcellularLocation>
        <location evidence="1">Membrane</location>
    </subcellularLocation>
</comment>
<dbReference type="PANTHER" id="PTHR11256">
    <property type="entry name" value="BCL-2 RELATED"/>
    <property type="match status" value="1"/>
</dbReference>
<feature type="domain" description="Apoptosis regulator Bcl-2 family BH4" evidence="6">
    <location>
        <begin position="22"/>
        <end position="41"/>
    </location>
</feature>
<evidence type="ECO:0000256" key="4">
    <source>
        <dbReference type="ARBA" id="ARBA00023136"/>
    </source>
</evidence>
<accession>A0AAV2HNE8</accession>
<dbReference type="GO" id="GO:0051400">
    <property type="term" value="F:BH domain binding"/>
    <property type="evidence" value="ECO:0007669"/>
    <property type="project" value="TreeGrafter"/>
</dbReference>
<keyword evidence="8" id="KW-1185">Reference proteome</keyword>
<evidence type="ECO:0000256" key="2">
    <source>
        <dbReference type="ARBA" id="ARBA00009458"/>
    </source>
</evidence>
<sequence length="203" mass="23205">MVKKRDVLPVNDSPQIMELDNTRSIVADYIRYRLEFSGYHWENDGRQGNVQPNPVQRAMRDLGDEFEQRFSTRFDDLVKQLHLTDENAHDVFSTVVAETFVGGVNWGRIVALFGFSGRFAVHCFESNKPHLVDNVVEWVTTYVETNLRNWMSTHNNWQGFLEFQSRGADRLSDSQWPNFKTIVSCAAAGLGVLTLGAFLAQKS</sequence>
<keyword evidence="4" id="KW-0472">Membrane</keyword>
<dbReference type="GO" id="GO:0005741">
    <property type="term" value="C:mitochondrial outer membrane"/>
    <property type="evidence" value="ECO:0007669"/>
    <property type="project" value="TreeGrafter"/>
</dbReference>
<dbReference type="InterPro" id="IPR002475">
    <property type="entry name" value="Bcl2-like"/>
</dbReference>
<dbReference type="GO" id="GO:0097192">
    <property type="term" value="P:extrinsic apoptotic signaling pathway in absence of ligand"/>
    <property type="evidence" value="ECO:0007669"/>
    <property type="project" value="TreeGrafter"/>
</dbReference>
<dbReference type="PANTHER" id="PTHR11256:SF50">
    <property type="entry name" value="APOPTOSIS REGULATOR CED-9"/>
    <property type="match status" value="1"/>
</dbReference>
<proteinExistence type="inferred from homology"/>